<evidence type="ECO:0000313" key="1">
    <source>
        <dbReference type="EMBL" id="NKE72977.1"/>
    </source>
</evidence>
<keyword evidence="2" id="KW-1185">Reference proteome</keyword>
<proteinExistence type="predicted"/>
<dbReference type="EMBL" id="VTOW01000004">
    <property type="protein sequence ID" value="NKE72977.1"/>
    <property type="molecule type" value="Genomic_DNA"/>
</dbReference>
<dbReference type="RefSeq" id="WP_168062907.1">
    <property type="nucleotide sequence ID" value="NZ_VTOW01000004.1"/>
</dbReference>
<name>A0A7X6DT90_9BACT</name>
<dbReference type="AlphaFoldDB" id="A0A7X6DT90"/>
<evidence type="ECO:0000313" key="2">
    <source>
        <dbReference type="Proteomes" id="UP000534783"/>
    </source>
</evidence>
<dbReference type="Proteomes" id="UP000534783">
    <property type="component" value="Unassembled WGS sequence"/>
</dbReference>
<gene>
    <name evidence="1" type="ORF">MNODULE_19675</name>
</gene>
<reference evidence="1 2" key="1">
    <citation type="journal article" date="2020" name="Nature">
        <title>Bacterial chemolithoautotrophy via manganese oxidation.</title>
        <authorList>
            <person name="Yu H."/>
            <person name="Leadbetter J.R."/>
        </authorList>
    </citation>
    <scope>NUCLEOTIDE SEQUENCE [LARGE SCALE GENOMIC DNA]</scope>
    <source>
        <strain evidence="1 2">Mn-1</strain>
    </source>
</reference>
<accession>A0A7X6DT90</accession>
<comment type="caution">
    <text evidence="1">The sequence shown here is derived from an EMBL/GenBank/DDBJ whole genome shotgun (WGS) entry which is preliminary data.</text>
</comment>
<sequence>MSEIDWNALQEQIRKLHMGEKVSGDIDTRYSAMVEEMLREKPDVWYEKLRPFVEEVINLHKEDPEEAVETLVSVIMQIVHHLAQHEVLIEYSVALQTKLVESLGAESQKSSKILEALYRKGVLSPEDFKKE</sequence>
<protein>
    <submittedName>
        <fullName evidence="1">Uncharacterized protein</fullName>
    </submittedName>
</protein>
<organism evidence="1 2">
    <name type="scientific">Candidatus Manganitrophus noduliformans</name>
    <dbReference type="NCBI Taxonomy" id="2606439"/>
    <lineage>
        <taxon>Bacteria</taxon>
        <taxon>Pseudomonadati</taxon>
        <taxon>Nitrospirota</taxon>
        <taxon>Nitrospiria</taxon>
        <taxon>Candidatus Troglogloeales</taxon>
        <taxon>Candidatus Manganitrophaceae</taxon>
        <taxon>Candidatus Manganitrophus</taxon>
    </lineage>
</organism>